<dbReference type="Pfam" id="PF01636">
    <property type="entry name" value="APH"/>
    <property type="match status" value="1"/>
</dbReference>
<dbReference type="InterPro" id="IPR002575">
    <property type="entry name" value="Aminoglycoside_PTrfase"/>
</dbReference>
<dbReference type="InterPro" id="IPR011009">
    <property type="entry name" value="Kinase-like_dom_sf"/>
</dbReference>
<gene>
    <name evidence="2" type="ORF">JKJ07_26170</name>
</gene>
<dbReference type="Proteomes" id="UP000598996">
    <property type="component" value="Unassembled WGS sequence"/>
</dbReference>
<comment type="caution">
    <text evidence="2">The sequence shown here is derived from an EMBL/GenBank/DDBJ whole genome shotgun (WGS) entry which is preliminary data.</text>
</comment>
<feature type="domain" description="Aminoglycoside phosphotransferase" evidence="1">
    <location>
        <begin position="12"/>
        <end position="199"/>
    </location>
</feature>
<dbReference type="SUPFAM" id="SSF56112">
    <property type="entry name" value="Protein kinase-like (PK-like)"/>
    <property type="match status" value="1"/>
</dbReference>
<dbReference type="RefSeq" id="WP_202994409.1">
    <property type="nucleotide sequence ID" value="NZ_JAENHO010000007.1"/>
</dbReference>
<dbReference type="EMBL" id="JAENHO010000007">
    <property type="protein sequence ID" value="MBL7257797.1"/>
    <property type="molecule type" value="Genomic_DNA"/>
</dbReference>
<reference evidence="2 3" key="1">
    <citation type="submission" date="2021-01" db="EMBL/GenBank/DDBJ databases">
        <title>Actinoplanes sp. nov. LDG1-01 isolated from lichen.</title>
        <authorList>
            <person name="Saeng-In P."/>
            <person name="Phongsopitanun W."/>
            <person name="Kanchanasin P."/>
            <person name="Yuki M."/>
            <person name="Kudo T."/>
            <person name="Ohkuma M."/>
            <person name="Tanasupawat S."/>
        </authorList>
    </citation>
    <scope>NUCLEOTIDE SEQUENCE [LARGE SCALE GENOMIC DNA]</scope>
    <source>
        <strain evidence="2 3">LDG1-01</strain>
    </source>
</reference>
<dbReference type="Gene3D" id="3.90.1200.10">
    <property type="match status" value="1"/>
</dbReference>
<sequence>MEGIVHAIDHQRVAKKWHHARRPELERLARFYDELGTKDFTFAVPAILDITEEDGKYVTVERRLHGTPGVAGPDTMVDIVAELADSGPLPFARTLAVPFSPGEDFPDALGRLATDRVTPVLHAAVENLDGKVEALRRRLHEVDTGRRAVIHGDLIAGNVLGRAVAVLDWGFLTTEGDPAFEAAITAAIFDMYGPAALDTELELLARMETRLGYDHTTLLVYRAAYSIFTATAYDPTGRDGHFAWCAAALNRDDVTQALLF</sequence>
<keyword evidence="3" id="KW-1185">Reference proteome</keyword>
<name>A0ABS1VTJ8_9ACTN</name>
<evidence type="ECO:0000313" key="2">
    <source>
        <dbReference type="EMBL" id="MBL7257797.1"/>
    </source>
</evidence>
<evidence type="ECO:0000313" key="3">
    <source>
        <dbReference type="Proteomes" id="UP000598996"/>
    </source>
</evidence>
<protein>
    <submittedName>
        <fullName evidence="2">Aminoglycoside phosphotransferase family protein</fullName>
    </submittedName>
</protein>
<accession>A0ABS1VTJ8</accession>
<proteinExistence type="predicted"/>
<evidence type="ECO:0000259" key="1">
    <source>
        <dbReference type="Pfam" id="PF01636"/>
    </source>
</evidence>
<organism evidence="2 3">
    <name type="scientific">Paractinoplanes lichenicola</name>
    <dbReference type="NCBI Taxonomy" id="2802976"/>
    <lineage>
        <taxon>Bacteria</taxon>
        <taxon>Bacillati</taxon>
        <taxon>Actinomycetota</taxon>
        <taxon>Actinomycetes</taxon>
        <taxon>Micromonosporales</taxon>
        <taxon>Micromonosporaceae</taxon>
        <taxon>Paractinoplanes</taxon>
    </lineage>
</organism>